<accession>A0A840IL89</accession>
<dbReference type="RefSeq" id="WP_183344980.1">
    <property type="nucleotide sequence ID" value="NZ_JACHNU010000008.1"/>
</dbReference>
<keyword evidence="3" id="KW-1185">Reference proteome</keyword>
<protein>
    <submittedName>
        <fullName evidence="2">Lysophospholipase L1-like esterase</fullName>
    </submittedName>
</protein>
<feature type="chain" id="PRO_5032432810" evidence="1">
    <location>
        <begin position="34"/>
        <end position="406"/>
    </location>
</feature>
<evidence type="ECO:0000313" key="2">
    <source>
        <dbReference type="EMBL" id="MBB4664708.1"/>
    </source>
</evidence>
<dbReference type="Proteomes" id="UP000585272">
    <property type="component" value="Unassembled WGS sequence"/>
</dbReference>
<dbReference type="SUPFAM" id="SSF52266">
    <property type="entry name" value="SGNH hydrolase"/>
    <property type="match status" value="1"/>
</dbReference>
<dbReference type="EMBL" id="JACHNU010000008">
    <property type="protein sequence ID" value="MBB4664708.1"/>
    <property type="molecule type" value="Genomic_DNA"/>
</dbReference>
<feature type="signal peptide" evidence="1">
    <location>
        <begin position="1"/>
        <end position="33"/>
    </location>
</feature>
<gene>
    <name evidence="2" type="ORF">BDZ31_004323</name>
</gene>
<reference evidence="2 3" key="1">
    <citation type="submission" date="2020-08" db="EMBL/GenBank/DDBJ databases">
        <title>Genomic Encyclopedia of Archaeal and Bacterial Type Strains, Phase II (KMG-II): from individual species to whole genera.</title>
        <authorList>
            <person name="Goeker M."/>
        </authorList>
    </citation>
    <scope>NUCLEOTIDE SEQUENCE [LARGE SCALE GENOMIC DNA]</scope>
    <source>
        <strain evidence="2 3">DSM 23288</strain>
    </source>
</reference>
<dbReference type="AlphaFoldDB" id="A0A840IL89"/>
<dbReference type="InterPro" id="IPR036514">
    <property type="entry name" value="SGNH_hydro_sf"/>
</dbReference>
<sequence length="406" mass="42932">MRGVIGPRRVRGIGCALAAATAVAAAAPAIAFADGPGVGAPHVVTLGDSAISGEAGRWAGNTNDSYTKVDALGAGAYDDAGSGETIRNCHRSRSAQAFIGGGVTGVNFACSGAKTTTGGTGSGQDFKPGIDFYSDAQGRRGQALLLQEFAATHNVTAVVVMIGANDYGFADVVTQCVTNWLTSPSWWKNYCSDDSDIAGRFTAAEQTAKTNAVRSALQRVAQAMTNAGYSSSQYTIVGQTYWNPIPRSDRARYPETGWTRQSVGGCGAWDRDVNWANDVVVPAMNNSMRNGLATSGLPNTVLLDLQWAFDGRRLCENTVGLLEERGIASWRSAGAVDNTEWVNQIRTVTTIVGPYQLQESIHANYWGQLAMRNCLRQAYNGGAVRGGVCNHGTGLNAQSEPNMTLR</sequence>
<name>A0A840IL89_9ACTN</name>
<comment type="caution">
    <text evidence="2">The sequence shown here is derived from an EMBL/GenBank/DDBJ whole genome shotgun (WGS) entry which is preliminary data.</text>
</comment>
<organism evidence="2 3">
    <name type="scientific">Conexibacter arvalis</name>
    <dbReference type="NCBI Taxonomy" id="912552"/>
    <lineage>
        <taxon>Bacteria</taxon>
        <taxon>Bacillati</taxon>
        <taxon>Actinomycetota</taxon>
        <taxon>Thermoleophilia</taxon>
        <taxon>Solirubrobacterales</taxon>
        <taxon>Conexibacteraceae</taxon>
        <taxon>Conexibacter</taxon>
    </lineage>
</organism>
<dbReference type="Gene3D" id="3.40.50.1110">
    <property type="entry name" value="SGNH hydrolase"/>
    <property type="match status" value="1"/>
</dbReference>
<evidence type="ECO:0000313" key="3">
    <source>
        <dbReference type="Proteomes" id="UP000585272"/>
    </source>
</evidence>
<evidence type="ECO:0000256" key="1">
    <source>
        <dbReference type="SAM" id="SignalP"/>
    </source>
</evidence>
<keyword evidence="1" id="KW-0732">Signal</keyword>
<proteinExistence type="predicted"/>